<evidence type="ECO:0000313" key="1">
    <source>
        <dbReference type="EMBL" id="NLR92849.1"/>
    </source>
</evidence>
<dbReference type="AlphaFoldDB" id="A0A7X8SMA5"/>
<protein>
    <submittedName>
        <fullName evidence="1">Uncharacterized protein</fullName>
    </submittedName>
</protein>
<evidence type="ECO:0000313" key="2">
    <source>
        <dbReference type="Proteomes" id="UP000585050"/>
    </source>
</evidence>
<comment type="caution">
    <text evidence="1">The sequence shown here is derived from an EMBL/GenBank/DDBJ whole genome shotgun (WGS) entry which is preliminary data.</text>
</comment>
<proteinExistence type="predicted"/>
<reference evidence="1 2" key="1">
    <citation type="submission" date="2020-04" db="EMBL/GenBank/DDBJ databases">
        <title>Flammeovirga sp. SR4, a novel species isolated from seawater.</title>
        <authorList>
            <person name="Wang X."/>
        </authorList>
    </citation>
    <scope>NUCLEOTIDE SEQUENCE [LARGE SCALE GENOMIC DNA]</scope>
    <source>
        <strain evidence="1 2">SR4</strain>
    </source>
</reference>
<sequence>MMRKHFSKKYINAVLPLFLGLFFSCEKFVDTTAPEIREYTVNGEDGTGEVMVDTLSTDLIVTAYFVDDYNLLSYKLGFEYKGTDDSPGLRFPAYLVYEDTFAIAGAQTEIYQTFTVASGQTTGSLFAGTGEYEIYIQAKDRALNESQVSRIPIEFKNFAPYFKFPEYEIDTITHQQANSITINAYMDDLDNNMNQCEMLMYWRMPDEIEESGYYDSLIHDFALVDPVPGAGQFDISEMYSFPDTGLYDLRVSGFDQRRNNTLAQITFKVE</sequence>
<organism evidence="1 2">
    <name type="scientific">Flammeovirga agarivorans</name>
    <dbReference type="NCBI Taxonomy" id="2726742"/>
    <lineage>
        <taxon>Bacteria</taxon>
        <taxon>Pseudomonadati</taxon>
        <taxon>Bacteroidota</taxon>
        <taxon>Cytophagia</taxon>
        <taxon>Cytophagales</taxon>
        <taxon>Flammeovirgaceae</taxon>
        <taxon>Flammeovirga</taxon>
    </lineage>
</organism>
<dbReference type="RefSeq" id="WP_168883566.1">
    <property type="nucleotide sequence ID" value="NZ_JABAIL010000005.1"/>
</dbReference>
<accession>A0A7X8SMA5</accession>
<dbReference type="EMBL" id="JABAIL010000005">
    <property type="protein sequence ID" value="NLR92849.1"/>
    <property type="molecule type" value="Genomic_DNA"/>
</dbReference>
<gene>
    <name evidence="1" type="ORF">HGP29_16650</name>
</gene>
<dbReference type="PROSITE" id="PS51257">
    <property type="entry name" value="PROKAR_LIPOPROTEIN"/>
    <property type="match status" value="1"/>
</dbReference>
<keyword evidence="2" id="KW-1185">Reference proteome</keyword>
<name>A0A7X8SMA5_9BACT</name>
<dbReference type="Proteomes" id="UP000585050">
    <property type="component" value="Unassembled WGS sequence"/>
</dbReference>